<dbReference type="PROSITE" id="PS50109">
    <property type="entry name" value="HIS_KIN"/>
    <property type="match status" value="1"/>
</dbReference>
<gene>
    <name evidence="7" type="ORF">GCM10023143_32190</name>
</gene>
<dbReference type="SUPFAM" id="SSF55874">
    <property type="entry name" value="ATPase domain of HSP90 chaperone/DNA topoisomerase II/histidine kinase"/>
    <property type="match status" value="1"/>
</dbReference>
<dbReference type="InterPro" id="IPR050482">
    <property type="entry name" value="Sensor_HK_TwoCompSys"/>
</dbReference>
<dbReference type="InterPro" id="IPR019734">
    <property type="entry name" value="TPR_rpt"/>
</dbReference>
<dbReference type="Gene3D" id="1.25.40.10">
    <property type="entry name" value="Tetratricopeptide repeat domain"/>
    <property type="match status" value="3"/>
</dbReference>
<dbReference type="InterPro" id="IPR005467">
    <property type="entry name" value="His_kinase_dom"/>
</dbReference>
<proteinExistence type="predicted"/>
<keyword evidence="8" id="KW-1185">Reference proteome</keyword>
<dbReference type="Pfam" id="PF13181">
    <property type="entry name" value="TPR_8"/>
    <property type="match status" value="1"/>
</dbReference>
<dbReference type="InterPro" id="IPR036890">
    <property type="entry name" value="HATPase_C_sf"/>
</dbReference>
<dbReference type="Pfam" id="PF13424">
    <property type="entry name" value="TPR_12"/>
    <property type="match status" value="2"/>
</dbReference>
<dbReference type="RefSeq" id="WP_344981272.1">
    <property type="nucleotide sequence ID" value="NZ_BAABFN010000022.1"/>
</dbReference>
<evidence type="ECO:0000259" key="6">
    <source>
        <dbReference type="PROSITE" id="PS50109"/>
    </source>
</evidence>
<evidence type="ECO:0000256" key="5">
    <source>
        <dbReference type="SAM" id="Phobius"/>
    </source>
</evidence>
<dbReference type="PANTHER" id="PTHR24421">
    <property type="entry name" value="NITRATE/NITRITE SENSOR PROTEIN NARX-RELATED"/>
    <property type="match status" value="1"/>
</dbReference>
<evidence type="ECO:0000256" key="4">
    <source>
        <dbReference type="PROSITE-ProRule" id="PRU00339"/>
    </source>
</evidence>
<evidence type="ECO:0000313" key="8">
    <source>
        <dbReference type="Proteomes" id="UP001501207"/>
    </source>
</evidence>
<reference evidence="8" key="1">
    <citation type="journal article" date="2019" name="Int. J. Syst. Evol. Microbiol.">
        <title>The Global Catalogue of Microorganisms (GCM) 10K type strain sequencing project: providing services to taxonomists for standard genome sequencing and annotation.</title>
        <authorList>
            <consortium name="The Broad Institute Genomics Platform"/>
            <consortium name="The Broad Institute Genome Sequencing Center for Infectious Disease"/>
            <person name="Wu L."/>
            <person name="Ma J."/>
        </authorList>
    </citation>
    <scope>NUCLEOTIDE SEQUENCE [LARGE SCALE GENOMIC DNA]</scope>
    <source>
        <strain evidence="8">JCM 17664</strain>
    </source>
</reference>
<keyword evidence="5" id="KW-0812">Transmembrane</keyword>
<dbReference type="SMART" id="SM00028">
    <property type="entry name" value="TPR"/>
    <property type="match status" value="4"/>
</dbReference>
<name>A0ABP8G7J0_9BACT</name>
<keyword evidence="1" id="KW-0808">Transferase</keyword>
<feature type="repeat" description="TPR" evidence="4">
    <location>
        <begin position="84"/>
        <end position="117"/>
    </location>
</feature>
<dbReference type="Proteomes" id="UP001501207">
    <property type="component" value="Unassembled WGS sequence"/>
</dbReference>
<protein>
    <recommendedName>
        <fullName evidence="6">Histidine kinase domain-containing protein</fullName>
    </recommendedName>
</protein>
<dbReference type="SUPFAM" id="SSF48452">
    <property type="entry name" value="TPR-like"/>
    <property type="match status" value="1"/>
</dbReference>
<dbReference type="PROSITE" id="PS50005">
    <property type="entry name" value="TPR"/>
    <property type="match status" value="2"/>
</dbReference>
<sequence length="669" mass="75030">MRQPLHAFLLFCLLSGFLTQLHGQDKYTDSLIQELTKPLPDTARIGILLTLGDKRAYYNGDEARSYLTTAYQLARKSSRYMDMGTAMAYTGTVYYYKDDYDSALYYYRQGIALFKKDTSLEARLAVLTVTSEIGDVRVDRGDFTTGIRIYLQVIDTLNRYAPEDHNAIGNTYAAIANVYRQLRQYNKALGYSQKSLAELEQDKTKPVAAAFSALAVAGNLISVKDFKAAEAYLNRTKAIALKLNSPTLLCQLYGTRGSFYDKQGDLNGAVRAYEQAFRYAEQAGDIYGQVSALLQMGLISADPEKKDYAAAGAYLEKALILTRATGDKHREARTLKNLAEVKSQQHRNKAAVDYYRQYIRLSDSLNETETQEKINEIENKYQAGKKQLRIITLQKDKQLQQAALHRKGMLNIALIAGCALLLLIGTLVYKNFKNKHRLLRQEEALHTQQIAELEKERQLVAAQSVLKGQEEERSRLARDLHDGVGGLLSGVKLALSTMKGNVFLSEQHARSVNHIIDQLDRSITELRRVSHNMMPEALIKFGLKEALENYCENLNLSGKITVRLQTYGLEERMEQNTEIVLYRIIQELLNNVIRHAEADKVLIQFMRKENRFSLTVEDNGKGFDTEGISGQGGAGLANVRARAEYLDGTVDIRSAPGEGTSVTVDGTCG</sequence>
<comment type="caution">
    <text evidence="7">The sequence shown here is derived from an EMBL/GenBank/DDBJ whole genome shotgun (WGS) entry which is preliminary data.</text>
</comment>
<keyword evidence="4" id="KW-0802">TPR repeat</keyword>
<keyword evidence="5" id="KW-0472">Membrane</keyword>
<dbReference type="InterPro" id="IPR011990">
    <property type="entry name" value="TPR-like_helical_dom_sf"/>
</dbReference>
<dbReference type="Gene3D" id="3.30.565.10">
    <property type="entry name" value="Histidine kinase-like ATPase, C-terminal domain"/>
    <property type="match status" value="1"/>
</dbReference>
<keyword evidence="3" id="KW-0902">Two-component regulatory system</keyword>
<evidence type="ECO:0000256" key="1">
    <source>
        <dbReference type="ARBA" id="ARBA00022679"/>
    </source>
</evidence>
<dbReference type="CDD" id="cd16917">
    <property type="entry name" value="HATPase_UhpB-NarQ-NarX-like"/>
    <property type="match status" value="1"/>
</dbReference>
<dbReference type="Pfam" id="PF07730">
    <property type="entry name" value="HisKA_3"/>
    <property type="match status" value="1"/>
</dbReference>
<evidence type="ECO:0000313" key="7">
    <source>
        <dbReference type="EMBL" id="GAA4319029.1"/>
    </source>
</evidence>
<organism evidence="7 8">
    <name type="scientific">Compostibacter hankyongensis</name>
    <dbReference type="NCBI Taxonomy" id="1007089"/>
    <lineage>
        <taxon>Bacteria</taxon>
        <taxon>Pseudomonadati</taxon>
        <taxon>Bacteroidota</taxon>
        <taxon>Chitinophagia</taxon>
        <taxon>Chitinophagales</taxon>
        <taxon>Chitinophagaceae</taxon>
        <taxon>Compostibacter</taxon>
    </lineage>
</organism>
<dbReference type="Gene3D" id="1.20.5.1930">
    <property type="match status" value="1"/>
</dbReference>
<dbReference type="InterPro" id="IPR011712">
    <property type="entry name" value="Sig_transdc_His_kin_sub3_dim/P"/>
</dbReference>
<evidence type="ECO:0000256" key="3">
    <source>
        <dbReference type="ARBA" id="ARBA00023012"/>
    </source>
</evidence>
<feature type="repeat" description="TPR" evidence="4">
    <location>
        <begin position="250"/>
        <end position="283"/>
    </location>
</feature>
<dbReference type="EMBL" id="BAABFN010000022">
    <property type="protein sequence ID" value="GAA4319029.1"/>
    <property type="molecule type" value="Genomic_DNA"/>
</dbReference>
<keyword evidence="2" id="KW-0418">Kinase</keyword>
<feature type="domain" description="Histidine kinase" evidence="6">
    <location>
        <begin position="475"/>
        <end position="664"/>
    </location>
</feature>
<dbReference type="SMART" id="SM00387">
    <property type="entry name" value="HATPase_c"/>
    <property type="match status" value="1"/>
</dbReference>
<keyword evidence="5" id="KW-1133">Transmembrane helix</keyword>
<feature type="transmembrane region" description="Helical" evidence="5">
    <location>
        <begin position="408"/>
        <end position="429"/>
    </location>
</feature>
<evidence type="ECO:0000256" key="2">
    <source>
        <dbReference type="ARBA" id="ARBA00022777"/>
    </source>
</evidence>
<dbReference type="Pfam" id="PF02518">
    <property type="entry name" value="HATPase_c"/>
    <property type="match status" value="1"/>
</dbReference>
<accession>A0ABP8G7J0</accession>
<dbReference type="InterPro" id="IPR003594">
    <property type="entry name" value="HATPase_dom"/>
</dbReference>